<dbReference type="GO" id="GO:0160105">
    <property type="term" value="F:tRNA (adenine(22)-N1)-methyltransferase activity"/>
    <property type="evidence" value="ECO:0007669"/>
    <property type="project" value="InterPro"/>
</dbReference>
<name>A0A3Q9BM09_9LACT</name>
<dbReference type="Gene3D" id="1.10.287.1890">
    <property type="match status" value="1"/>
</dbReference>
<dbReference type="PIRSF" id="PIRSF018637">
    <property type="entry name" value="TrmK"/>
    <property type="match status" value="1"/>
</dbReference>
<organism evidence="1 2">
    <name type="scientific">Jeotgalibaca ciconiae</name>
    <dbReference type="NCBI Taxonomy" id="2496265"/>
    <lineage>
        <taxon>Bacteria</taxon>
        <taxon>Bacillati</taxon>
        <taxon>Bacillota</taxon>
        <taxon>Bacilli</taxon>
        <taxon>Lactobacillales</taxon>
        <taxon>Carnobacteriaceae</taxon>
        <taxon>Jeotgalibaca</taxon>
    </lineage>
</organism>
<keyword evidence="1" id="KW-0808">Transferase</keyword>
<protein>
    <submittedName>
        <fullName evidence="1">tRNA (Adenine-N(1))-methyltransferase</fullName>
    </submittedName>
</protein>
<dbReference type="GO" id="GO:0032259">
    <property type="term" value="P:methylation"/>
    <property type="evidence" value="ECO:0007669"/>
    <property type="project" value="UniProtKB-KW"/>
</dbReference>
<dbReference type="Gene3D" id="3.40.50.150">
    <property type="entry name" value="Vaccinia Virus protein VP39"/>
    <property type="match status" value="1"/>
</dbReference>
<dbReference type="KEGG" id="jeh:EJN90_12135"/>
<dbReference type="RefSeq" id="WP_126111614.1">
    <property type="nucleotide sequence ID" value="NZ_CP034465.1"/>
</dbReference>
<dbReference type="SUPFAM" id="SSF53335">
    <property type="entry name" value="S-adenosyl-L-methionine-dependent methyltransferases"/>
    <property type="match status" value="1"/>
</dbReference>
<evidence type="ECO:0000313" key="2">
    <source>
        <dbReference type="Proteomes" id="UP000273326"/>
    </source>
</evidence>
<accession>A0A3Q9BM09</accession>
<keyword evidence="1" id="KW-0489">Methyltransferase</keyword>
<sequence length="233" mass="26460">MNDNQLSKRLETAASYIEKGARIADIGSDHAYLPCNLAQKGMIEFAIAGEVVVGPFASAKKQIEASQVEHIVQARLGDGVSVIEAADKIDTVTICGMGGDLIARILDSGNEENRLLNVKRLILQPNNAEKKLRMWLIENQYNIIAEQIISENNKIYEIIVAEPADELPNYAEEDFVFGRFLRKEKSKVFVEKWQNEYEKYEYILNSLDHSQRDVSDKKIEVKKIMKKIKEEIS</sequence>
<reference evidence="2" key="1">
    <citation type="submission" date="2018-12" db="EMBL/GenBank/DDBJ databases">
        <title>Complete genome sequencing of Jeotgalibaca sp. H21T32.</title>
        <authorList>
            <person name="Bae J.-W."/>
            <person name="Lee S.-Y."/>
        </authorList>
    </citation>
    <scope>NUCLEOTIDE SEQUENCE [LARGE SCALE GENOMIC DNA]</scope>
    <source>
        <strain evidence="2">H21T32</strain>
    </source>
</reference>
<dbReference type="EMBL" id="CP034465">
    <property type="protein sequence ID" value="AZP05329.1"/>
    <property type="molecule type" value="Genomic_DNA"/>
</dbReference>
<dbReference type="Proteomes" id="UP000273326">
    <property type="component" value="Chromosome"/>
</dbReference>
<dbReference type="Pfam" id="PF04816">
    <property type="entry name" value="TrmK"/>
    <property type="match status" value="1"/>
</dbReference>
<dbReference type="OrthoDB" id="5881184at2"/>
<dbReference type="PANTHER" id="PTHR38451">
    <property type="entry name" value="TRNA (ADENINE(22)-N(1))-METHYLTRANSFERASE"/>
    <property type="match status" value="1"/>
</dbReference>
<keyword evidence="2" id="KW-1185">Reference proteome</keyword>
<gene>
    <name evidence="1" type="ORF">EJN90_12135</name>
</gene>
<dbReference type="InterPro" id="IPR006901">
    <property type="entry name" value="TrmK"/>
</dbReference>
<dbReference type="AlphaFoldDB" id="A0A3Q9BM09"/>
<evidence type="ECO:0000313" key="1">
    <source>
        <dbReference type="EMBL" id="AZP05329.1"/>
    </source>
</evidence>
<proteinExistence type="predicted"/>
<dbReference type="InterPro" id="IPR029063">
    <property type="entry name" value="SAM-dependent_MTases_sf"/>
</dbReference>
<dbReference type="PANTHER" id="PTHR38451:SF1">
    <property type="entry name" value="TRNA (ADENINE(22)-N(1))-METHYLTRANSFERASE"/>
    <property type="match status" value="1"/>
</dbReference>